<sequence>MTPLPLYPYPNSSNVTQAKAALRHFLALLSSNASSRAKAKP</sequence>
<evidence type="ECO:0000313" key="1">
    <source>
        <dbReference type="EMBL" id="CAA9277589.1"/>
    </source>
</evidence>
<name>A0A6J4JID7_9CYAN</name>
<dbReference type="EMBL" id="CADCTM010000556">
    <property type="protein sequence ID" value="CAA9277589.1"/>
    <property type="molecule type" value="Genomic_DNA"/>
</dbReference>
<accession>A0A6J4JID7</accession>
<organism evidence="1">
    <name type="scientific">uncultured Coleofasciculus sp</name>
    <dbReference type="NCBI Taxonomy" id="1267456"/>
    <lineage>
        <taxon>Bacteria</taxon>
        <taxon>Bacillati</taxon>
        <taxon>Cyanobacteriota</taxon>
        <taxon>Cyanophyceae</taxon>
        <taxon>Coleofasciculales</taxon>
        <taxon>Coleofasciculaceae</taxon>
        <taxon>Coleofasciculus</taxon>
        <taxon>environmental samples</taxon>
    </lineage>
</organism>
<protein>
    <submittedName>
        <fullName evidence="1">Uncharacterized protein</fullName>
    </submittedName>
</protein>
<gene>
    <name evidence="1" type="ORF">AVDCRST_MAG92-3315</name>
</gene>
<proteinExistence type="predicted"/>
<reference evidence="1" key="1">
    <citation type="submission" date="2020-02" db="EMBL/GenBank/DDBJ databases">
        <authorList>
            <person name="Meier V. D."/>
        </authorList>
    </citation>
    <scope>NUCLEOTIDE SEQUENCE</scope>
    <source>
        <strain evidence="1">AVDCRST_MAG92</strain>
    </source>
</reference>
<dbReference type="AlphaFoldDB" id="A0A6J4JID7"/>